<feature type="non-terminal residue" evidence="1">
    <location>
        <position position="216"/>
    </location>
</feature>
<dbReference type="Gene3D" id="3.80.10.10">
    <property type="entry name" value="Ribonuclease Inhibitor"/>
    <property type="match status" value="1"/>
</dbReference>
<comment type="caution">
    <text evidence="1">The sequence shown here is derived from an EMBL/GenBank/DDBJ whole genome shotgun (WGS) entry which is preliminary data.</text>
</comment>
<evidence type="ECO:0000313" key="1">
    <source>
        <dbReference type="EMBL" id="KAH0900185.1"/>
    </source>
</evidence>
<sequence length="216" mass="24724">MTQLCFKAWFWFNRFCVKQSVKVLVICVLSLFFALSLSHSKTLKRDGKVCFSPPSGSDGEWCIHGLVMILEEMEISHLGLVSQGDYRVVTELNLRWNKLQEANPFVRKPEVKITRHNLLKYSLGLISDVGNNHLVGTIRELIRFDGSFPSLRNLYLNNNYLSGGIPAQLSNLTNLETVPVLQQVHWKHSFCAIAHIPKLTFLRIPDAFCKHPFLKE</sequence>
<accession>A0ABQ8B5W7</accession>
<name>A0ABQ8B5W7_BRANA</name>
<keyword evidence="2" id="KW-1185">Reference proteome</keyword>
<dbReference type="Proteomes" id="UP000824890">
    <property type="component" value="Unassembled WGS sequence"/>
</dbReference>
<dbReference type="InterPro" id="IPR032675">
    <property type="entry name" value="LRR_dom_sf"/>
</dbReference>
<reference evidence="1 2" key="1">
    <citation type="submission" date="2021-05" db="EMBL/GenBank/DDBJ databases">
        <title>Genome Assembly of Synthetic Allotetraploid Brassica napus Reveals Homoeologous Exchanges between Subgenomes.</title>
        <authorList>
            <person name="Davis J.T."/>
        </authorList>
    </citation>
    <scope>NUCLEOTIDE SEQUENCE [LARGE SCALE GENOMIC DNA]</scope>
    <source>
        <strain evidence="2">cv. Da-Ae</strain>
        <tissue evidence="1">Seedling</tissue>
    </source>
</reference>
<dbReference type="Pfam" id="PF00560">
    <property type="entry name" value="LRR_1"/>
    <property type="match status" value="1"/>
</dbReference>
<proteinExistence type="predicted"/>
<organism evidence="1 2">
    <name type="scientific">Brassica napus</name>
    <name type="common">Rape</name>
    <dbReference type="NCBI Taxonomy" id="3708"/>
    <lineage>
        <taxon>Eukaryota</taxon>
        <taxon>Viridiplantae</taxon>
        <taxon>Streptophyta</taxon>
        <taxon>Embryophyta</taxon>
        <taxon>Tracheophyta</taxon>
        <taxon>Spermatophyta</taxon>
        <taxon>Magnoliopsida</taxon>
        <taxon>eudicotyledons</taxon>
        <taxon>Gunneridae</taxon>
        <taxon>Pentapetalae</taxon>
        <taxon>rosids</taxon>
        <taxon>malvids</taxon>
        <taxon>Brassicales</taxon>
        <taxon>Brassicaceae</taxon>
        <taxon>Brassiceae</taxon>
        <taxon>Brassica</taxon>
    </lineage>
</organism>
<evidence type="ECO:0000313" key="2">
    <source>
        <dbReference type="Proteomes" id="UP000824890"/>
    </source>
</evidence>
<dbReference type="SUPFAM" id="SSF52058">
    <property type="entry name" value="L domain-like"/>
    <property type="match status" value="1"/>
</dbReference>
<dbReference type="InterPro" id="IPR001611">
    <property type="entry name" value="Leu-rich_rpt"/>
</dbReference>
<protein>
    <submittedName>
        <fullName evidence="1">Uncharacterized protein</fullName>
    </submittedName>
</protein>
<gene>
    <name evidence="1" type="ORF">HID58_049753</name>
</gene>
<dbReference type="EMBL" id="JAGKQM010000012">
    <property type="protein sequence ID" value="KAH0900185.1"/>
    <property type="molecule type" value="Genomic_DNA"/>
</dbReference>